<name>A0AAN9JCK9_CLITE</name>
<dbReference type="PANTHER" id="PTHR34057">
    <property type="entry name" value="ELONGATION FACTOR"/>
    <property type="match status" value="1"/>
</dbReference>
<feature type="region of interest" description="Disordered" evidence="2">
    <location>
        <begin position="82"/>
        <end position="124"/>
    </location>
</feature>
<dbReference type="PANTHER" id="PTHR34057:SF17">
    <property type="match status" value="1"/>
</dbReference>
<dbReference type="EMBL" id="JAYKXN010000004">
    <property type="protein sequence ID" value="KAK7295303.1"/>
    <property type="molecule type" value="Genomic_DNA"/>
</dbReference>
<evidence type="ECO:0000256" key="1">
    <source>
        <dbReference type="SAM" id="Coils"/>
    </source>
</evidence>
<dbReference type="InterPro" id="IPR038745">
    <property type="entry name" value="AT4G37440-like"/>
</dbReference>
<dbReference type="Proteomes" id="UP001359559">
    <property type="component" value="Unassembled WGS sequence"/>
</dbReference>
<feature type="region of interest" description="Disordered" evidence="2">
    <location>
        <begin position="1"/>
        <end position="35"/>
    </location>
</feature>
<feature type="region of interest" description="Disordered" evidence="2">
    <location>
        <begin position="451"/>
        <end position="479"/>
    </location>
</feature>
<feature type="compositionally biased region" description="Acidic residues" evidence="2">
    <location>
        <begin position="111"/>
        <end position="121"/>
    </location>
</feature>
<feature type="compositionally biased region" description="Low complexity" evidence="2">
    <location>
        <begin position="94"/>
        <end position="110"/>
    </location>
</feature>
<evidence type="ECO:0000313" key="3">
    <source>
        <dbReference type="EMBL" id="KAK7295303.1"/>
    </source>
</evidence>
<comment type="caution">
    <text evidence="3">The sequence shown here is derived from an EMBL/GenBank/DDBJ whole genome shotgun (WGS) entry which is preliminary data.</text>
</comment>
<gene>
    <name evidence="3" type="ORF">RJT34_18209</name>
</gene>
<reference evidence="3 4" key="1">
    <citation type="submission" date="2024-01" db="EMBL/GenBank/DDBJ databases">
        <title>The genomes of 5 underutilized Papilionoideae crops provide insights into root nodulation and disease resistance.</title>
        <authorList>
            <person name="Yuan L."/>
        </authorList>
    </citation>
    <scope>NUCLEOTIDE SEQUENCE [LARGE SCALE GENOMIC DNA]</scope>
    <source>
        <strain evidence="3">LY-2023</strain>
        <tissue evidence="3">Leaf</tissue>
    </source>
</reference>
<keyword evidence="4" id="KW-1185">Reference proteome</keyword>
<keyword evidence="1" id="KW-0175">Coiled coil</keyword>
<sequence>MSGVNVNSEEGALEKGNVTVPAPAAANSEPKEQKVVLQPGTNLKLKGVQQNPLCGGIKVEDVQVNIIGSGCIVSGGGGSGKAAEDACGDDVTDTECSSSSSFGDTGSDVDPTSEFEEESPMSDDLSRIKKTTTMHWRRFIHPIRWRCKWIELQLNQLNSLAREYNKELEAYDYKKQLEFSKFSVDDFNVKSVPISDGYRRNKVMKRRKRSKAEECDSSSYMSNHCIFSYYENKNHSHDACLEDFRGEALRGNVDTIEEFKFNDVWSSVDHVYDDKSIIDIIQRIEELQSQVEKLKTRIDNVVSDNPRKFCSVTQLSMVEPSDGFNHSGHNSTFAGNDNIFPVSFIRASSQHKCELNTEDLLLTENTLSTPEGMTPFIETTSRPLLEVPQKNIKDEVLIQNQADKEELLDYENIGIQLVEKTRELVEVHKSVSPAQALETDMDAENAVSTLKACSTSKSNSHRNIKRGRKKSGQKRWRRR</sequence>
<proteinExistence type="predicted"/>
<feature type="coiled-coil region" evidence="1">
    <location>
        <begin position="277"/>
        <end position="304"/>
    </location>
</feature>
<dbReference type="CDD" id="cd11650">
    <property type="entry name" value="AT4G37440_like"/>
    <property type="match status" value="1"/>
</dbReference>
<evidence type="ECO:0000256" key="2">
    <source>
        <dbReference type="SAM" id="MobiDB-lite"/>
    </source>
</evidence>
<organism evidence="3 4">
    <name type="scientific">Clitoria ternatea</name>
    <name type="common">Butterfly pea</name>
    <dbReference type="NCBI Taxonomy" id="43366"/>
    <lineage>
        <taxon>Eukaryota</taxon>
        <taxon>Viridiplantae</taxon>
        <taxon>Streptophyta</taxon>
        <taxon>Embryophyta</taxon>
        <taxon>Tracheophyta</taxon>
        <taxon>Spermatophyta</taxon>
        <taxon>Magnoliopsida</taxon>
        <taxon>eudicotyledons</taxon>
        <taxon>Gunneridae</taxon>
        <taxon>Pentapetalae</taxon>
        <taxon>rosids</taxon>
        <taxon>fabids</taxon>
        <taxon>Fabales</taxon>
        <taxon>Fabaceae</taxon>
        <taxon>Papilionoideae</taxon>
        <taxon>50 kb inversion clade</taxon>
        <taxon>NPAAA clade</taxon>
        <taxon>indigoferoid/millettioid clade</taxon>
        <taxon>Phaseoleae</taxon>
        <taxon>Clitoria</taxon>
    </lineage>
</organism>
<evidence type="ECO:0000313" key="4">
    <source>
        <dbReference type="Proteomes" id="UP001359559"/>
    </source>
</evidence>
<accession>A0AAN9JCK9</accession>
<dbReference type="AlphaFoldDB" id="A0AAN9JCK9"/>
<protein>
    <submittedName>
        <fullName evidence="3">Uncharacterized protein</fullName>
    </submittedName>
</protein>
<feature type="compositionally biased region" description="Basic residues" evidence="2">
    <location>
        <begin position="459"/>
        <end position="479"/>
    </location>
</feature>